<dbReference type="InterPro" id="IPR044068">
    <property type="entry name" value="CB"/>
</dbReference>
<dbReference type="InterPro" id="IPR050808">
    <property type="entry name" value="Phage_Integrase"/>
</dbReference>
<dbReference type="GO" id="GO:0003677">
    <property type="term" value="F:DNA binding"/>
    <property type="evidence" value="ECO:0007669"/>
    <property type="project" value="UniProtKB-UniRule"/>
</dbReference>
<dbReference type="InterPro" id="IPR004107">
    <property type="entry name" value="Integrase_SAM-like_N"/>
</dbReference>
<comment type="caution">
    <text evidence="8">The sequence shown here is derived from an EMBL/GenBank/DDBJ whole genome shotgun (WGS) entry which is preliminary data.</text>
</comment>
<dbReference type="AlphaFoldDB" id="A0A7X1CBZ0"/>
<dbReference type="SUPFAM" id="SSF56349">
    <property type="entry name" value="DNA breaking-rejoining enzymes"/>
    <property type="match status" value="1"/>
</dbReference>
<dbReference type="PROSITE" id="PS51900">
    <property type="entry name" value="CB"/>
    <property type="match status" value="1"/>
</dbReference>
<evidence type="ECO:0000256" key="2">
    <source>
        <dbReference type="ARBA" id="ARBA00022908"/>
    </source>
</evidence>
<evidence type="ECO:0000256" key="4">
    <source>
        <dbReference type="ARBA" id="ARBA00023172"/>
    </source>
</evidence>
<evidence type="ECO:0000256" key="5">
    <source>
        <dbReference type="PROSITE-ProRule" id="PRU01248"/>
    </source>
</evidence>
<dbReference type="InterPro" id="IPR013762">
    <property type="entry name" value="Integrase-like_cat_sf"/>
</dbReference>
<dbReference type="CDD" id="cd01189">
    <property type="entry name" value="INT_ICEBs1_C_like"/>
    <property type="match status" value="1"/>
</dbReference>
<evidence type="ECO:0000256" key="1">
    <source>
        <dbReference type="ARBA" id="ARBA00008857"/>
    </source>
</evidence>
<evidence type="ECO:0000256" key="3">
    <source>
        <dbReference type="ARBA" id="ARBA00023125"/>
    </source>
</evidence>
<keyword evidence="2" id="KW-0229">DNA integration</keyword>
<evidence type="ECO:0000313" key="8">
    <source>
        <dbReference type="EMBL" id="MBC1491912.1"/>
    </source>
</evidence>
<feature type="domain" description="Core-binding (CB)" evidence="7">
    <location>
        <begin position="60"/>
        <end position="141"/>
    </location>
</feature>
<evidence type="ECO:0000313" key="9">
    <source>
        <dbReference type="Proteomes" id="UP000533953"/>
    </source>
</evidence>
<protein>
    <submittedName>
        <fullName evidence="8">Site-specific integrase</fullName>
    </submittedName>
</protein>
<dbReference type="Gene3D" id="1.10.150.130">
    <property type="match status" value="1"/>
</dbReference>
<dbReference type="Pfam" id="PF14659">
    <property type="entry name" value="Phage_int_SAM_3"/>
    <property type="match status" value="1"/>
</dbReference>
<comment type="similarity">
    <text evidence="1">Belongs to the 'phage' integrase family.</text>
</comment>
<dbReference type="PANTHER" id="PTHR30629:SF2">
    <property type="entry name" value="PROPHAGE INTEGRASE INTS-RELATED"/>
    <property type="match status" value="1"/>
</dbReference>
<accession>A0A7X1CBZ0</accession>
<proteinExistence type="inferred from homology"/>
<dbReference type="Pfam" id="PF00589">
    <property type="entry name" value="Phage_integrase"/>
    <property type="match status" value="1"/>
</dbReference>
<organism evidence="8 9">
    <name type="scientific">Listeria booriae</name>
    <dbReference type="NCBI Taxonomy" id="1552123"/>
    <lineage>
        <taxon>Bacteria</taxon>
        <taxon>Bacillati</taxon>
        <taxon>Bacillota</taxon>
        <taxon>Bacilli</taxon>
        <taxon>Bacillales</taxon>
        <taxon>Listeriaceae</taxon>
        <taxon>Listeria</taxon>
    </lineage>
</organism>
<dbReference type="InterPro" id="IPR011010">
    <property type="entry name" value="DNA_brk_join_enz"/>
</dbReference>
<dbReference type="PROSITE" id="PS51898">
    <property type="entry name" value="TYR_RECOMBINASE"/>
    <property type="match status" value="1"/>
</dbReference>
<keyword evidence="4" id="KW-0233">DNA recombination</keyword>
<sequence>MATVRKFHGSYQVRWMYFDRIEQVKKQVSKSGFKTAKEAKDYGRNMEALNQQNKLYLSKYTVESFLKEWITQKSKQVSKKTAENYRNAIDNHIVPKLGKKKLNELKKIEYQKFIHSKLDTHSVSSVKLIHSVMSNAMNYAVDNEIIDRNITLKTDLKKSNNMETPKTKFFTKDEIVAFLNTLNVKNGLYDMFFILVANSGMRAGEALALTWGDINFISKEITINKSVKRINGTEFEIGKPKTESSIRKIGLDDYTLAKLSAWKSEHSAYLLRKKLGKSEYVFTTAQNRTRPPHYRTILKNFNIKLDTLGLPHIGIHGLRHTHAVMLLEAGASIKYVAERLGHSNVEMTLNVYVHLTDAMKQNDMNKFANHLGLA</sequence>
<evidence type="ECO:0000259" key="7">
    <source>
        <dbReference type="PROSITE" id="PS51900"/>
    </source>
</evidence>
<keyword evidence="3 5" id="KW-0238">DNA-binding</keyword>
<dbReference type="Proteomes" id="UP000533953">
    <property type="component" value="Unassembled WGS sequence"/>
</dbReference>
<evidence type="ECO:0000259" key="6">
    <source>
        <dbReference type="PROSITE" id="PS51898"/>
    </source>
</evidence>
<dbReference type="PANTHER" id="PTHR30629">
    <property type="entry name" value="PROPHAGE INTEGRASE"/>
    <property type="match status" value="1"/>
</dbReference>
<dbReference type="GO" id="GO:0006310">
    <property type="term" value="P:DNA recombination"/>
    <property type="evidence" value="ECO:0007669"/>
    <property type="project" value="UniProtKB-KW"/>
</dbReference>
<name>A0A7X1CBZ0_9LIST</name>
<dbReference type="RefSeq" id="WP_185402341.1">
    <property type="nucleotide sequence ID" value="NZ_JAARRO010000007.1"/>
</dbReference>
<reference evidence="8 9" key="1">
    <citation type="submission" date="2020-03" db="EMBL/GenBank/DDBJ databases">
        <title>Soil Listeria distribution.</title>
        <authorList>
            <person name="Liao J."/>
            <person name="Wiedmann M."/>
        </authorList>
    </citation>
    <scope>NUCLEOTIDE SEQUENCE [LARGE SCALE GENOMIC DNA]</scope>
    <source>
        <strain evidence="8 9">FSL L7-1547</strain>
    </source>
</reference>
<dbReference type="Gene3D" id="1.10.443.10">
    <property type="entry name" value="Intergrase catalytic core"/>
    <property type="match status" value="1"/>
</dbReference>
<dbReference type="InterPro" id="IPR002104">
    <property type="entry name" value="Integrase_catalytic"/>
</dbReference>
<dbReference type="GO" id="GO:0015074">
    <property type="term" value="P:DNA integration"/>
    <property type="evidence" value="ECO:0007669"/>
    <property type="project" value="UniProtKB-KW"/>
</dbReference>
<feature type="domain" description="Tyr recombinase" evidence="6">
    <location>
        <begin position="165"/>
        <end position="365"/>
    </location>
</feature>
<dbReference type="EMBL" id="JAASTX010000009">
    <property type="protein sequence ID" value="MBC1491912.1"/>
    <property type="molecule type" value="Genomic_DNA"/>
</dbReference>
<dbReference type="InterPro" id="IPR010998">
    <property type="entry name" value="Integrase_recombinase_N"/>
</dbReference>
<gene>
    <name evidence="8" type="ORF">HCI99_08715</name>
</gene>